<name>A0A248LMF4_9NEIS</name>
<dbReference type="AlphaFoldDB" id="A0A248LMF4"/>
<feature type="region of interest" description="Disordered" evidence="1">
    <location>
        <begin position="1"/>
        <end position="22"/>
    </location>
</feature>
<reference evidence="3" key="1">
    <citation type="submission" date="2017-06" db="EMBL/GenBank/DDBJ databases">
        <title>Whole genome sequence of Laribacter hongkongensis LHGZ1.</title>
        <authorList>
            <person name="Chen D."/>
            <person name="Wu H."/>
            <person name="Chen J."/>
        </authorList>
    </citation>
    <scope>NUCLEOTIDE SEQUENCE [LARGE SCALE GENOMIC DNA]</scope>
    <source>
        <strain evidence="3">LHGZ1</strain>
    </source>
</reference>
<gene>
    <name evidence="2" type="ORF">LHGZ1_3139</name>
</gene>
<sequence>MPRTARYRRAGVPYTGGASNPVRHVEAGHEAGTVPDIHIGRVLPVR</sequence>
<organism evidence="2 3">
    <name type="scientific">Laribacter hongkongensis</name>
    <dbReference type="NCBI Taxonomy" id="168471"/>
    <lineage>
        <taxon>Bacteria</taxon>
        <taxon>Pseudomonadati</taxon>
        <taxon>Pseudomonadota</taxon>
        <taxon>Betaproteobacteria</taxon>
        <taxon>Neisseriales</taxon>
        <taxon>Aquaspirillaceae</taxon>
        <taxon>Laribacter</taxon>
    </lineage>
</organism>
<protein>
    <submittedName>
        <fullName evidence="2">Uncharacterized protein</fullName>
    </submittedName>
</protein>
<proteinExistence type="predicted"/>
<evidence type="ECO:0000313" key="3">
    <source>
        <dbReference type="Proteomes" id="UP000197424"/>
    </source>
</evidence>
<dbReference type="Proteomes" id="UP000197424">
    <property type="component" value="Chromosome"/>
</dbReference>
<dbReference type="EMBL" id="CP022115">
    <property type="protein sequence ID" value="ASJ25970.1"/>
    <property type="molecule type" value="Genomic_DNA"/>
</dbReference>
<evidence type="ECO:0000256" key="1">
    <source>
        <dbReference type="SAM" id="MobiDB-lite"/>
    </source>
</evidence>
<accession>A0A248LMF4</accession>
<evidence type="ECO:0000313" key="2">
    <source>
        <dbReference type="EMBL" id="ASJ25970.1"/>
    </source>
</evidence>